<dbReference type="PROSITE" id="PS00028">
    <property type="entry name" value="ZINC_FINGER_C2H2_1"/>
    <property type="match status" value="1"/>
</dbReference>
<dbReference type="KEGG" id="muo:115475988"/>
<evidence type="ECO:0000256" key="1">
    <source>
        <dbReference type="ARBA" id="ARBA00022723"/>
    </source>
</evidence>
<evidence type="ECO:0000256" key="9">
    <source>
        <dbReference type="ARBA" id="ARBA00023242"/>
    </source>
</evidence>
<evidence type="ECO:0000256" key="10">
    <source>
        <dbReference type="SAM" id="MobiDB-lite"/>
    </source>
</evidence>
<keyword evidence="4" id="KW-0862">Zinc</keyword>
<dbReference type="InterPro" id="IPR013087">
    <property type="entry name" value="Znf_C2H2_type"/>
</dbReference>
<dbReference type="GO" id="GO:0008270">
    <property type="term" value="F:zinc ion binding"/>
    <property type="evidence" value="ECO:0007669"/>
    <property type="project" value="UniProtKB-KW"/>
</dbReference>
<protein>
    <submittedName>
        <fullName evidence="13">Activity-dependent neuroprotector homeobox protein 2</fullName>
    </submittedName>
</protein>
<dbReference type="PANTHER" id="PTHR15740">
    <property type="entry name" value="NEUROPROTECTIVE PEPTIDE-CONTAINING PROTEIN"/>
    <property type="match status" value="1"/>
</dbReference>
<evidence type="ECO:0000256" key="4">
    <source>
        <dbReference type="ARBA" id="ARBA00022833"/>
    </source>
</evidence>
<sequence length="1041" mass="114977">MFQIPVQNLDKIRKARKKVKGILVDIGRDSCRELLQAINSYDPGEKYFYSTSWSDMSLWDSSGRKMRYRTKPYCCSLCNFSTKLPSSFKNHLHRYHEDEMDQELMVACPSCAFASQSKTVVKHMRMFHTSVRKIQHYAVNSLGGLSHSRRDAVKFSCLKCSFTDPLYYSMKRHVLMTHFENIISTYFGEQSDHISLQNGNEALSANELKSPPSHKFYCKKCYAYANTQDALIYHILTSEKHRDLEYELRSAISEFSKSHFRKMAPLKPSSIASRAPINHPGLTCTSTAGVSMPSSPVNMFSMPQNGQNLAIAKQSQAALQSNASTVPITSSASGSIMQTSGSVGAPPHMGFLPSSLPTSQNITLQTSLPQSVFVSHRFPLTQPVGPGVLPLNQSGSGILPPTQPLQPGIFPHPQAVQPGSLSFNQPVQAGVLPVNQPLPAGGFSLNQPVGPGALGMNQPVAPGIFSVNQSVRPGFFPTNQSIGPGLSQNTAFMTAAPMLRQLIPTGKQINGMPMYTLAPVPVTLPVAPGGVANVTAPQVPIQLTQTNTVAQISQSPVSAPSPPVVMTSKNVLDQASRRAPPTQTPGKQAKQWKTCPVCSELFPSNVYQVHMEVAHKQQGVLKAGEQNPQGKDTIEAEKLAARAPFLRWIREKTVRCLSCKCFLREDEIIKHLMMHGLVCLFCTWTCHDLTSFVMHNKTLHSEKKKLHVDYIKKGFELSNDANGNIVFPHFDFHTALPKEEIGEKEINLAVLAVLNSRTFVPIYIKVQHQITETVNKCIKQALKCPFCLCTFVGTEVYETHLKDRHHIMPTVHTILKTPAFKCIHCCGVYTGNMTLTAIAVHLLRCRSAPKDSSSGVLAPLDKNIENGQPVNGEVHDSALLSNKRKSSDSSSGVPPAGDQKDKGQEALSSYTNTFKMSGKELIPVSSKRKKTETVAKPSGFPSGDDVHNILALDPKQYEKGLHENRKHFLSDYFHKRPYPAKKEVDLLSSLLWAKKIDVASFFGKKQNACLRAIKTRKPYVLLGFKMSELKNVKHNLSIQME</sequence>
<dbReference type="Proteomes" id="UP000515156">
    <property type="component" value="Chromosome 1"/>
</dbReference>
<evidence type="ECO:0000256" key="6">
    <source>
        <dbReference type="ARBA" id="ARBA00023125"/>
    </source>
</evidence>
<dbReference type="CTD" id="22850"/>
<feature type="region of interest" description="Disordered" evidence="10">
    <location>
        <begin position="851"/>
        <end position="904"/>
    </location>
</feature>
<evidence type="ECO:0000256" key="5">
    <source>
        <dbReference type="ARBA" id="ARBA00023015"/>
    </source>
</evidence>
<dbReference type="GO" id="GO:0005634">
    <property type="term" value="C:nucleus"/>
    <property type="evidence" value="ECO:0007669"/>
    <property type="project" value="TreeGrafter"/>
</dbReference>
<evidence type="ECO:0000256" key="7">
    <source>
        <dbReference type="ARBA" id="ARBA00023155"/>
    </source>
</evidence>
<evidence type="ECO:0000313" key="12">
    <source>
        <dbReference type="Proteomes" id="UP000515156"/>
    </source>
</evidence>
<evidence type="ECO:0000256" key="3">
    <source>
        <dbReference type="ARBA" id="ARBA00022771"/>
    </source>
</evidence>
<dbReference type="Gene3D" id="3.30.160.60">
    <property type="entry name" value="Classic Zinc Finger"/>
    <property type="match status" value="1"/>
</dbReference>
<dbReference type="SMART" id="SM00355">
    <property type="entry name" value="ZnF_C2H2"/>
    <property type="match status" value="8"/>
</dbReference>
<dbReference type="GO" id="GO:0010468">
    <property type="term" value="P:regulation of gene expression"/>
    <property type="evidence" value="ECO:0007669"/>
    <property type="project" value="TreeGrafter"/>
</dbReference>
<evidence type="ECO:0000256" key="8">
    <source>
        <dbReference type="ARBA" id="ARBA00023163"/>
    </source>
</evidence>
<keyword evidence="1" id="KW-0479">Metal-binding</keyword>
<organism evidence="12 13">
    <name type="scientific">Microcaecilia unicolor</name>
    <dbReference type="NCBI Taxonomy" id="1415580"/>
    <lineage>
        <taxon>Eukaryota</taxon>
        <taxon>Metazoa</taxon>
        <taxon>Chordata</taxon>
        <taxon>Craniata</taxon>
        <taxon>Vertebrata</taxon>
        <taxon>Euteleostomi</taxon>
        <taxon>Amphibia</taxon>
        <taxon>Gymnophiona</taxon>
        <taxon>Siphonopidae</taxon>
        <taxon>Microcaecilia</taxon>
    </lineage>
</organism>
<keyword evidence="8" id="KW-0804">Transcription</keyword>
<keyword evidence="9" id="KW-0539">Nucleus</keyword>
<dbReference type="Pfam" id="PF19627">
    <property type="entry name" value="ADNP_N"/>
    <property type="match status" value="1"/>
</dbReference>
<dbReference type="AlphaFoldDB" id="A0A6P7YXD1"/>
<dbReference type="FunCoup" id="A0A6P7YXD1">
    <property type="interactions" value="1009"/>
</dbReference>
<dbReference type="InterPro" id="IPR045762">
    <property type="entry name" value="ADNP_Znf"/>
</dbReference>
<keyword evidence="7 13" id="KW-0371">Homeobox</keyword>
<evidence type="ECO:0000259" key="11">
    <source>
        <dbReference type="PROSITE" id="PS00028"/>
    </source>
</evidence>
<dbReference type="GeneID" id="115475988"/>
<keyword evidence="3" id="KW-0863">Zinc-finger</keyword>
<reference evidence="13" key="1">
    <citation type="submission" date="2025-08" db="UniProtKB">
        <authorList>
            <consortium name="RefSeq"/>
        </authorList>
    </citation>
    <scope>IDENTIFICATION</scope>
</reference>
<evidence type="ECO:0000313" key="13">
    <source>
        <dbReference type="RefSeq" id="XP_030067940.1"/>
    </source>
</evidence>
<keyword evidence="2" id="KW-0677">Repeat</keyword>
<gene>
    <name evidence="13" type="primary">ADNP2</name>
</gene>
<keyword evidence="5" id="KW-0805">Transcription regulation</keyword>
<accession>A0A6P7YXD1</accession>
<dbReference type="InterPro" id="IPR038861">
    <property type="entry name" value="ADNP/ADNP2"/>
</dbReference>
<name>A0A6P7YXD1_9AMPH</name>
<keyword evidence="6 13" id="KW-0238">DNA-binding</keyword>
<feature type="domain" description="C2H2-type" evidence="11">
    <location>
        <begin position="679"/>
        <end position="700"/>
    </location>
</feature>
<dbReference type="RefSeq" id="XP_030067940.1">
    <property type="nucleotide sequence ID" value="XM_030212080.1"/>
</dbReference>
<evidence type="ECO:0000256" key="2">
    <source>
        <dbReference type="ARBA" id="ARBA00022737"/>
    </source>
</evidence>
<dbReference type="OrthoDB" id="10053955at2759"/>
<dbReference type="InParanoid" id="A0A6P7YXD1"/>
<proteinExistence type="predicted"/>
<keyword evidence="12" id="KW-1185">Reference proteome</keyword>
<dbReference type="GO" id="GO:0003677">
    <property type="term" value="F:DNA binding"/>
    <property type="evidence" value="ECO:0007669"/>
    <property type="project" value="UniProtKB-KW"/>
</dbReference>
<dbReference type="PANTHER" id="PTHR15740:SF2">
    <property type="entry name" value="ACTIVITY-DEPENDENT NEUROPROTECTOR HOMEOBOX PROTEIN 2"/>
    <property type="match status" value="1"/>
</dbReference>